<dbReference type="Gene3D" id="3.65.10.20">
    <property type="entry name" value="RNA 3'-terminal phosphate cyclase domain"/>
    <property type="match status" value="1"/>
</dbReference>
<dbReference type="Proteomes" id="UP000321412">
    <property type="component" value="Unassembled WGS sequence"/>
</dbReference>
<sequence length="368" mass="39643">MADFKQETIMIDGSSGEGGGQVLRSALTMAMLTGRPFSMEKIRAGRRRSGLLRQHLTCVRAAAAICNAEVEGATLGSQSLRFTPGDLQGGDFRFEVGSAGSTMLVLQTVLLPLALCDQPATLSITGGTHNPAAPPFEFITRAYLQVLRRAGLTLEAELRRPGFMPAGGGEIFVDFSPADDRPTVVQSPHKTSSIDVSPALDLMTRGDLQKASIEALVAHLPTSIAEREIATFLKRAPGLPDPTLDWHTEVLRHDTSPGPGNALLATLSFEHVSEVFFVPGQKGISAEKVAERLADELRVYLSHDAPVGEHLTDQLLVVLAALGRGRFRCGPISSHARTQLELLPRFTGRRFEVISRDDGTFDVGLESE</sequence>
<keyword evidence="10" id="KW-1185">Reference proteome</keyword>
<gene>
    <name evidence="5" type="primary">rtcA</name>
    <name evidence="9" type="ORF">FRC98_18460</name>
</gene>
<dbReference type="Gene3D" id="3.30.360.20">
    <property type="entry name" value="RNA 3'-terminal phosphate cyclase, insert domain"/>
    <property type="match status" value="1"/>
</dbReference>
<feature type="domain" description="RNA 3'-terminal phosphate cyclase insert" evidence="8">
    <location>
        <begin position="204"/>
        <end position="301"/>
    </location>
</feature>
<keyword evidence="2 5" id="KW-0436">Ligase</keyword>
<dbReference type="RefSeq" id="WP_146982905.1">
    <property type="nucleotide sequence ID" value="NZ_VOSM01000013.1"/>
</dbReference>
<evidence type="ECO:0000256" key="6">
    <source>
        <dbReference type="NCBIfam" id="TIGR03399"/>
    </source>
</evidence>
<keyword evidence="3 5" id="KW-0547">Nucleotide-binding</keyword>
<comment type="subcellular location">
    <subcellularLocation>
        <location evidence="5">Cytoplasm</location>
    </subcellularLocation>
</comment>
<dbReference type="EC" id="6.5.1.4" evidence="5 6"/>
<evidence type="ECO:0000313" key="9">
    <source>
        <dbReference type="EMBL" id="TXD34396.1"/>
    </source>
</evidence>
<dbReference type="Pfam" id="PF01137">
    <property type="entry name" value="RTC"/>
    <property type="match status" value="1"/>
</dbReference>
<evidence type="ECO:0000259" key="7">
    <source>
        <dbReference type="Pfam" id="PF01137"/>
    </source>
</evidence>
<feature type="domain" description="RNA 3'-terminal phosphate cyclase" evidence="7">
    <location>
        <begin position="16"/>
        <end position="353"/>
    </location>
</feature>
<dbReference type="HAMAP" id="MF_00200">
    <property type="entry name" value="RTC"/>
    <property type="match status" value="1"/>
</dbReference>
<protein>
    <recommendedName>
        <fullName evidence="5 6">RNA 3'-terminal phosphate cyclase</fullName>
        <shortName evidence="5">RNA cyclase</shortName>
        <shortName evidence="5">RNA-3'-phosphate cyclase</shortName>
        <ecNumber evidence="5 6">6.5.1.4</ecNumber>
    </recommendedName>
</protein>
<dbReference type="InterPro" id="IPR013791">
    <property type="entry name" value="RNA3'-term_phos_cycl_insert"/>
</dbReference>
<dbReference type="InterPro" id="IPR036553">
    <property type="entry name" value="RPTC_insert"/>
</dbReference>
<dbReference type="PANTHER" id="PTHR11096">
    <property type="entry name" value="RNA 3' TERMINAL PHOSPHATE CYCLASE"/>
    <property type="match status" value="1"/>
</dbReference>
<evidence type="ECO:0000259" key="8">
    <source>
        <dbReference type="Pfam" id="PF05189"/>
    </source>
</evidence>
<dbReference type="SUPFAM" id="SSF52913">
    <property type="entry name" value="RNA 3'-terminal phosphate cyclase, RPTC, insert domain"/>
    <property type="match status" value="1"/>
</dbReference>
<feature type="binding site" evidence="5">
    <location>
        <position position="107"/>
    </location>
    <ligand>
        <name>ATP</name>
        <dbReference type="ChEBI" id="CHEBI:30616"/>
    </ligand>
</feature>
<evidence type="ECO:0000313" key="10">
    <source>
        <dbReference type="Proteomes" id="UP000321412"/>
    </source>
</evidence>
<accession>A0A5C6X031</accession>
<reference evidence="9 10" key="1">
    <citation type="submission" date="2019-08" db="EMBL/GenBank/DDBJ databases">
        <title>Bradymonadales sp. TMQ4.</title>
        <authorList>
            <person name="Liang Q."/>
        </authorList>
    </citation>
    <scope>NUCLEOTIDE SEQUENCE [LARGE SCALE GENOMIC DNA]</scope>
    <source>
        <strain evidence="9 10">TMQ4</strain>
    </source>
</reference>
<comment type="caution">
    <text evidence="9">The sequence shown here is derived from an EMBL/GenBank/DDBJ whole genome shotgun (WGS) entry which is preliminary data.</text>
</comment>
<dbReference type="EMBL" id="VOSM01000013">
    <property type="protein sequence ID" value="TXD34396.1"/>
    <property type="molecule type" value="Genomic_DNA"/>
</dbReference>
<comment type="similarity">
    <text evidence="1 5">Belongs to the RNA 3'-terminal cyclase family. Type 1 subfamily.</text>
</comment>
<dbReference type="OrthoDB" id="9789235at2"/>
<keyword evidence="5" id="KW-0067">ATP-binding</keyword>
<feature type="active site" description="Tele-AMP-histidine intermediate" evidence="5">
    <location>
        <position position="335"/>
    </location>
</feature>
<evidence type="ECO:0000256" key="2">
    <source>
        <dbReference type="ARBA" id="ARBA00022598"/>
    </source>
</evidence>
<dbReference type="GO" id="GO:0005737">
    <property type="term" value="C:cytoplasm"/>
    <property type="evidence" value="ECO:0007669"/>
    <property type="project" value="UniProtKB-SubCell"/>
</dbReference>
<dbReference type="GO" id="GO:0006396">
    <property type="term" value="P:RNA processing"/>
    <property type="evidence" value="ECO:0007669"/>
    <property type="project" value="UniProtKB-UniRule"/>
</dbReference>
<dbReference type="InterPro" id="IPR017770">
    <property type="entry name" value="RNA3'_term_phos_cyc_type_1"/>
</dbReference>
<dbReference type="InterPro" id="IPR000228">
    <property type="entry name" value="RNA3'_term_phos_cyc"/>
</dbReference>
<dbReference type="GO" id="GO:0005524">
    <property type="term" value="F:ATP binding"/>
    <property type="evidence" value="ECO:0007669"/>
    <property type="project" value="UniProtKB-KW"/>
</dbReference>
<evidence type="ECO:0000256" key="5">
    <source>
        <dbReference type="HAMAP-Rule" id="MF_00200"/>
    </source>
</evidence>
<dbReference type="NCBIfam" id="NF003246">
    <property type="entry name" value="PRK04204.1-2"/>
    <property type="match status" value="1"/>
</dbReference>
<dbReference type="PIRSF" id="PIRSF005378">
    <property type="entry name" value="RNA3'_term_phos_cycl_euk"/>
    <property type="match status" value="1"/>
</dbReference>
<proteinExistence type="inferred from homology"/>
<comment type="catalytic activity">
    <reaction evidence="4 5">
        <text>a 3'-end 3'-phospho-ribonucleotide-RNA + ATP = a 3'-end 2',3'-cyclophospho-ribonucleotide-RNA + AMP + diphosphate</text>
        <dbReference type="Rhea" id="RHEA:23976"/>
        <dbReference type="Rhea" id="RHEA-COMP:10463"/>
        <dbReference type="Rhea" id="RHEA-COMP:10464"/>
        <dbReference type="ChEBI" id="CHEBI:30616"/>
        <dbReference type="ChEBI" id="CHEBI:33019"/>
        <dbReference type="ChEBI" id="CHEBI:83062"/>
        <dbReference type="ChEBI" id="CHEBI:83064"/>
        <dbReference type="ChEBI" id="CHEBI:456215"/>
        <dbReference type="EC" id="6.5.1.4"/>
    </reaction>
</comment>
<dbReference type="Pfam" id="PF05189">
    <property type="entry name" value="RTC_insert"/>
    <property type="match status" value="1"/>
</dbReference>
<dbReference type="NCBIfam" id="TIGR03399">
    <property type="entry name" value="RNA_3prim_cycl"/>
    <property type="match status" value="1"/>
</dbReference>
<dbReference type="InterPro" id="IPR013792">
    <property type="entry name" value="RNA3'P_cycl/enolpyr_Trfase_a/b"/>
</dbReference>
<dbReference type="SUPFAM" id="SSF55205">
    <property type="entry name" value="EPT/RTPC-like"/>
    <property type="match status" value="1"/>
</dbReference>
<dbReference type="PANTHER" id="PTHR11096:SF0">
    <property type="entry name" value="RNA 3'-TERMINAL PHOSPHATE CYCLASE"/>
    <property type="match status" value="1"/>
</dbReference>
<dbReference type="InterPro" id="IPR037136">
    <property type="entry name" value="RNA3'_phos_cyclase_dom_sf"/>
</dbReference>
<comment type="function">
    <text evidence="5">Catalyzes the conversion of 3'-phosphate to a 2',3'-cyclic phosphodiester at the end of RNA. The mechanism of action of the enzyme occurs in 3 steps: (A) adenylation of the enzyme by ATP; (B) transfer of adenylate to an RNA-N3'P to produce RNA-N3'PP5'A; (C) and attack of the adjacent 2'-hydroxyl on the 3'-phosphorus in the diester linkage to produce the cyclic end product. The biological role of this enzyme is unknown but it is likely to function in some aspects of cellular RNA processing.</text>
</comment>
<dbReference type="GO" id="GO:0003963">
    <property type="term" value="F:RNA-3'-phosphate cyclase activity"/>
    <property type="evidence" value="ECO:0007669"/>
    <property type="project" value="UniProtKB-UniRule"/>
</dbReference>
<dbReference type="InterPro" id="IPR023797">
    <property type="entry name" value="RNA3'_phos_cyclase_dom"/>
</dbReference>
<dbReference type="AlphaFoldDB" id="A0A5C6X031"/>
<feature type="binding site" evidence="5">
    <location>
        <begin position="310"/>
        <end position="314"/>
    </location>
    <ligand>
        <name>ATP</name>
        <dbReference type="ChEBI" id="CHEBI:30616"/>
    </ligand>
</feature>
<evidence type="ECO:0000256" key="1">
    <source>
        <dbReference type="ARBA" id="ARBA00009206"/>
    </source>
</evidence>
<evidence type="ECO:0000256" key="3">
    <source>
        <dbReference type="ARBA" id="ARBA00022741"/>
    </source>
</evidence>
<keyword evidence="5" id="KW-0963">Cytoplasm</keyword>
<name>A0A5C6X031_9DELT</name>
<organism evidence="9 10">
    <name type="scientific">Lujinxingia vulgaris</name>
    <dbReference type="NCBI Taxonomy" id="2600176"/>
    <lineage>
        <taxon>Bacteria</taxon>
        <taxon>Deltaproteobacteria</taxon>
        <taxon>Bradymonadales</taxon>
        <taxon>Lujinxingiaceae</taxon>
        <taxon>Lujinxingia</taxon>
    </lineage>
</organism>
<evidence type="ECO:0000256" key="4">
    <source>
        <dbReference type="ARBA" id="ARBA00024481"/>
    </source>
</evidence>